<dbReference type="Proteomes" id="UP000660729">
    <property type="component" value="Unassembled WGS sequence"/>
</dbReference>
<dbReference type="EMBL" id="JABCIY010000066">
    <property type="protein sequence ID" value="KAF7194074.1"/>
    <property type="molecule type" value="Genomic_DNA"/>
</dbReference>
<evidence type="ECO:0000313" key="1">
    <source>
        <dbReference type="EMBL" id="KAF7194074.1"/>
    </source>
</evidence>
<dbReference type="OrthoDB" id="5958943at2759"/>
<keyword evidence="2" id="KW-1185">Reference proteome</keyword>
<organism evidence="1 2">
    <name type="scientific">Pseudocercospora fuligena</name>
    <dbReference type="NCBI Taxonomy" id="685502"/>
    <lineage>
        <taxon>Eukaryota</taxon>
        <taxon>Fungi</taxon>
        <taxon>Dikarya</taxon>
        <taxon>Ascomycota</taxon>
        <taxon>Pezizomycotina</taxon>
        <taxon>Dothideomycetes</taxon>
        <taxon>Dothideomycetidae</taxon>
        <taxon>Mycosphaerellales</taxon>
        <taxon>Mycosphaerellaceae</taxon>
        <taxon>Pseudocercospora</taxon>
    </lineage>
</organism>
<dbReference type="AlphaFoldDB" id="A0A8H6RN45"/>
<gene>
    <name evidence="1" type="ORF">HII31_04595</name>
</gene>
<dbReference type="InterPro" id="IPR011042">
    <property type="entry name" value="6-blade_b-propeller_TolB-like"/>
</dbReference>
<proteinExistence type="predicted"/>
<reference evidence="1" key="1">
    <citation type="submission" date="2020-04" db="EMBL/GenBank/DDBJ databases">
        <title>Draft genome resource of the tomato pathogen Pseudocercospora fuligena.</title>
        <authorList>
            <person name="Zaccaron A."/>
        </authorList>
    </citation>
    <scope>NUCLEOTIDE SEQUENCE</scope>
    <source>
        <strain evidence="1">PF001</strain>
    </source>
</reference>
<dbReference type="Gene3D" id="2.120.10.30">
    <property type="entry name" value="TolB, C-terminal domain"/>
    <property type="match status" value="1"/>
</dbReference>
<sequence>MVSFSELNLTEVASRTSSSQAKYTRPSNASLTGRITSFTSVIEKAFECIDLIWMARTRRSWSSVATLTIQSTWPTRLGISVDAKRGKFYWTQKGPSKGDQGRIFRANIDMPAGRTAEDRDDIETLYEQLPEPIDLEMDSDTQTLYWTDPGELPKGNTLNRADVSVPSKSKGRPDYQILATRLHEAIGLKIDDIAKHIYVTDLGGDVYRYDMEGKHREKLFNGQGVYTGIALAYLERSRVKELYGLS</sequence>
<comment type="caution">
    <text evidence="1">The sequence shown here is derived from an EMBL/GenBank/DDBJ whole genome shotgun (WGS) entry which is preliminary data.</text>
</comment>
<evidence type="ECO:0000313" key="2">
    <source>
        <dbReference type="Proteomes" id="UP000660729"/>
    </source>
</evidence>
<accession>A0A8H6RN45</accession>
<protein>
    <submittedName>
        <fullName evidence="1">3-hydroxyacyl-CoA dehydrogenase-like protein LAM1</fullName>
    </submittedName>
</protein>
<name>A0A8H6RN45_9PEZI</name>
<dbReference type="SUPFAM" id="SSF63825">
    <property type="entry name" value="YWTD domain"/>
    <property type="match status" value="1"/>
</dbReference>